<evidence type="ECO:0000256" key="6">
    <source>
        <dbReference type="ARBA" id="ARBA00022475"/>
    </source>
</evidence>
<keyword evidence="8 15" id="KW-0812">Transmembrane</keyword>
<dbReference type="NCBIfam" id="NF010314">
    <property type="entry name" value="PRK13751.2"/>
    <property type="match status" value="1"/>
</dbReference>
<keyword evidence="7" id="KW-0997">Cell inner membrane</keyword>
<keyword evidence="12 15" id="KW-0472">Membrane</keyword>
<keyword evidence="10" id="KW-0476">Mercury</keyword>
<dbReference type="Pfam" id="PF02411">
    <property type="entry name" value="MerT"/>
    <property type="match status" value="1"/>
</dbReference>
<dbReference type="GO" id="GO:0046872">
    <property type="term" value="F:metal ion binding"/>
    <property type="evidence" value="ECO:0007669"/>
    <property type="project" value="UniProtKB-KW"/>
</dbReference>
<evidence type="ECO:0000256" key="13">
    <source>
        <dbReference type="ARBA" id="ARBA00030934"/>
    </source>
</evidence>
<comment type="similarity">
    <text evidence="2">Belongs to the MerT family.</text>
</comment>
<proteinExistence type="inferred from homology"/>
<keyword evidence="9" id="KW-0479">Metal-binding</keyword>
<organism evidence="16">
    <name type="scientific">Bordetella bronchiseptica</name>
    <name type="common">Alcaligenes bronchisepticus</name>
    <dbReference type="NCBI Taxonomy" id="518"/>
    <lineage>
        <taxon>Bacteria</taxon>
        <taxon>Pseudomonadati</taxon>
        <taxon>Pseudomonadota</taxon>
        <taxon>Betaproteobacteria</taxon>
        <taxon>Burkholderiales</taxon>
        <taxon>Alcaligenaceae</taxon>
        <taxon>Bordetella</taxon>
    </lineage>
</organism>
<comment type="function">
    <text evidence="14">Involved in mercury resistance. Probably transfers a mercuric ion from the periplasmic Hg(2+)-binding protein MerP to the cytoplasmic mercuric reductase MerA.</text>
</comment>
<sequence>MSTEVRLRYPISIRKDKRMSEPKTGRGALFTGGLAAILASACCLGPLVLIALGFSGAWIGNLAVLEPYRPIFIGVALVALFFAWRRIYRQAAACKPGEVCAIPQVRATYKLIFWIVAALVLVALGFPYVMPFFY</sequence>
<evidence type="ECO:0000256" key="8">
    <source>
        <dbReference type="ARBA" id="ARBA00022692"/>
    </source>
</evidence>
<dbReference type="EMBL" id="KF743818">
    <property type="protein sequence ID" value="AJS10351.1"/>
    <property type="molecule type" value="Genomic_DNA"/>
</dbReference>
<feature type="transmembrane region" description="Helical" evidence="15">
    <location>
        <begin position="109"/>
        <end position="130"/>
    </location>
</feature>
<gene>
    <name evidence="16" type="primary">merT</name>
</gene>
<evidence type="ECO:0000256" key="12">
    <source>
        <dbReference type="ARBA" id="ARBA00023136"/>
    </source>
</evidence>
<keyword evidence="6" id="KW-1003">Cell membrane</keyword>
<evidence type="ECO:0000256" key="4">
    <source>
        <dbReference type="ARBA" id="ARBA00022448"/>
    </source>
</evidence>
<evidence type="ECO:0000256" key="5">
    <source>
        <dbReference type="ARBA" id="ARBA00022466"/>
    </source>
</evidence>
<name>A0A0D3RKY1_BORBO</name>
<evidence type="ECO:0000256" key="7">
    <source>
        <dbReference type="ARBA" id="ARBA00022519"/>
    </source>
</evidence>
<keyword evidence="5" id="KW-0475">Mercuric resistance</keyword>
<protein>
    <recommendedName>
        <fullName evidence="3">Mercuric transport protein MerT</fullName>
    </recommendedName>
    <alternativeName>
        <fullName evidence="13">Mercury ion transport protein</fullName>
    </alternativeName>
</protein>
<dbReference type="InterPro" id="IPR003457">
    <property type="entry name" value="Transprt_MerT"/>
</dbReference>
<evidence type="ECO:0000256" key="9">
    <source>
        <dbReference type="ARBA" id="ARBA00022723"/>
    </source>
</evidence>
<evidence type="ECO:0000256" key="3">
    <source>
        <dbReference type="ARBA" id="ARBA00017053"/>
    </source>
</evidence>
<evidence type="ECO:0000256" key="14">
    <source>
        <dbReference type="ARBA" id="ARBA00045720"/>
    </source>
</evidence>
<evidence type="ECO:0000256" key="11">
    <source>
        <dbReference type="ARBA" id="ARBA00022989"/>
    </source>
</evidence>
<evidence type="ECO:0000256" key="10">
    <source>
        <dbReference type="ARBA" id="ARBA00022914"/>
    </source>
</evidence>
<comment type="subcellular location">
    <subcellularLocation>
        <location evidence="1">Cell inner membrane</location>
        <topology evidence="1">Multi-pass membrane protein</topology>
    </subcellularLocation>
</comment>
<keyword evidence="4" id="KW-0813">Transport</keyword>
<evidence type="ECO:0000256" key="1">
    <source>
        <dbReference type="ARBA" id="ARBA00004429"/>
    </source>
</evidence>
<feature type="transmembrane region" description="Helical" evidence="15">
    <location>
        <begin position="71"/>
        <end position="88"/>
    </location>
</feature>
<dbReference type="GO" id="GO:0005886">
    <property type="term" value="C:plasma membrane"/>
    <property type="evidence" value="ECO:0007669"/>
    <property type="project" value="UniProtKB-SubCell"/>
</dbReference>
<accession>A0A0D3RKY1</accession>
<reference evidence="16" key="1">
    <citation type="submission" date="2013-10" db="EMBL/GenBank/DDBJ databases">
        <title>Evidence for transpositional dispersion of a non self-mobile and phenotypically cryptic member of the Tn5053 family of res hunter transposons.</title>
        <authorList>
            <person name="Petrovski S."/>
            <person name="Damtsis M."/>
            <person name="Stanisich V.A."/>
        </authorList>
    </citation>
    <scope>NUCLEOTIDE SEQUENCE</scope>
    <source>
        <plasmid evidence="16">R906</plasmid>
    </source>
</reference>
<geneLocation type="plasmid" evidence="16">
    <name>R906</name>
</geneLocation>
<keyword evidence="11 15" id="KW-1133">Transmembrane helix</keyword>
<keyword evidence="16" id="KW-0614">Plasmid</keyword>
<feature type="transmembrane region" description="Helical" evidence="15">
    <location>
        <begin position="27"/>
        <end position="59"/>
    </location>
</feature>
<evidence type="ECO:0000256" key="15">
    <source>
        <dbReference type="SAM" id="Phobius"/>
    </source>
</evidence>
<dbReference type="Gene3D" id="1.10.287.910">
    <property type="entry name" value="bacterial mercury transporter, merf"/>
    <property type="match status" value="1"/>
</dbReference>
<evidence type="ECO:0000313" key="16">
    <source>
        <dbReference type="EMBL" id="AJS10351.1"/>
    </source>
</evidence>
<dbReference type="AlphaFoldDB" id="A0A0D3RKY1"/>
<dbReference type="GO" id="GO:0015097">
    <property type="term" value="F:mercury ion transmembrane transporter activity"/>
    <property type="evidence" value="ECO:0007669"/>
    <property type="project" value="InterPro"/>
</dbReference>
<evidence type="ECO:0000256" key="2">
    <source>
        <dbReference type="ARBA" id="ARBA00008224"/>
    </source>
</evidence>